<evidence type="ECO:0000256" key="1">
    <source>
        <dbReference type="ARBA" id="ARBA00006484"/>
    </source>
</evidence>
<dbReference type="Proteomes" id="UP001606210">
    <property type="component" value="Unassembled WGS sequence"/>
</dbReference>
<dbReference type="Pfam" id="PF13561">
    <property type="entry name" value="adh_short_C2"/>
    <property type="match status" value="1"/>
</dbReference>
<dbReference type="PROSITE" id="PS00061">
    <property type="entry name" value="ADH_SHORT"/>
    <property type="match status" value="1"/>
</dbReference>
<dbReference type="CDD" id="cd05233">
    <property type="entry name" value="SDR_c"/>
    <property type="match status" value="1"/>
</dbReference>
<dbReference type="EMBL" id="JBIGHV010000005">
    <property type="protein sequence ID" value="MFG6430997.1"/>
    <property type="molecule type" value="Genomic_DNA"/>
</dbReference>
<accession>A0ABW7F2Y2</accession>
<protein>
    <submittedName>
        <fullName evidence="4">SDR family oxidoreductase</fullName>
    </submittedName>
</protein>
<organism evidence="4 5">
    <name type="scientific">Pelomonas parva</name>
    <dbReference type="NCBI Taxonomy" id="3299032"/>
    <lineage>
        <taxon>Bacteria</taxon>
        <taxon>Pseudomonadati</taxon>
        <taxon>Pseudomonadota</taxon>
        <taxon>Betaproteobacteria</taxon>
        <taxon>Burkholderiales</taxon>
        <taxon>Sphaerotilaceae</taxon>
        <taxon>Roseateles</taxon>
    </lineage>
</organism>
<comment type="similarity">
    <text evidence="1">Belongs to the short-chain dehydrogenases/reductases (SDR) family.</text>
</comment>
<dbReference type="PANTHER" id="PTHR43477:SF1">
    <property type="entry name" value="DIHYDROANTICAPSIN 7-DEHYDROGENASE"/>
    <property type="match status" value="1"/>
</dbReference>
<name>A0ABW7F2Y2_9BURK</name>
<proteinExistence type="inferred from homology"/>
<dbReference type="Gene3D" id="3.40.50.720">
    <property type="entry name" value="NAD(P)-binding Rossmann-like Domain"/>
    <property type="match status" value="1"/>
</dbReference>
<dbReference type="SMART" id="SM00822">
    <property type="entry name" value="PKS_KR"/>
    <property type="match status" value="1"/>
</dbReference>
<evidence type="ECO:0000259" key="3">
    <source>
        <dbReference type="SMART" id="SM00822"/>
    </source>
</evidence>
<dbReference type="InterPro" id="IPR051122">
    <property type="entry name" value="SDR_DHRS6-like"/>
</dbReference>
<dbReference type="PRINTS" id="PR00081">
    <property type="entry name" value="GDHRDH"/>
</dbReference>
<dbReference type="InterPro" id="IPR020904">
    <property type="entry name" value="Sc_DH/Rdtase_CS"/>
</dbReference>
<reference evidence="4 5" key="1">
    <citation type="submission" date="2024-08" db="EMBL/GenBank/DDBJ databases">
        <authorList>
            <person name="Lu H."/>
        </authorList>
    </citation>
    <scope>NUCLEOTIDE SEQUENCE [LARGE SCALE GENOMIC DNA]</scope>
    <source>
        <strain evidence="4 5">LYH14W</strain>
    </source>
</reference>
<dbReference type="PANTHER" id="PTHR43477">
    <property type="entry name" value="DIHYDROANTICAPSIN 7-DEHYDROGENASE"/>
    <property type="match status" value="1"/>
</dbReference>
<feature type="domain" description="Ketoreductase" evidence="3">
    <location>
        <begin position="13"/>
        <end position="178"/>
    </location>
</feature>
<evidence type="ECO:0000313" key="5">
    <source>
        <dbReference type="Proteomes" id="UP001606210"/>
    </source>
</evidence>
<dbReference type="InterPro" id="IPR057326">
    <property type="entry name" value="KR_dom"/>
</dbReference>
<gene>
    <name evidence="4" type="ORF">ACG00Y_13795</name>
</gene>
<keyword evidence="2" id="KW-0560">Oxidoreductase</keyword>
<sequence>MSDMTNTGSLLGKTALITGGNSGIGLATAKLFMAQGASVMITGRDEATLAAARDSLGRDLLAERSDAGKLDDIDRLMAQVKAKFGHLDVLVLNATGGSPMPIEFMSEDQFDAMNNVAFKGVFFAIQRALPLLRPGASIVVTTSIANQVGAPGFSAYAACKAAARSLVRTASLELAPRGIRVNAVCPGPIDTPGFGRWDGVPREAVDAARADLTQRSPSQRFGTAEEVANAVLYLASPASSYVVGAELVVDGGISQLM</sequence>
<dbReference type="InterPro" id="IPR036291">
    <property type="entry name" value="NAD(P)-bd_dom_sf"/>
</dbReference>
<comment type="caution">
    <text evidence="4">The sequence shown here is derived from an EMBL/GenBank/DDBJ whole genome shotgun (WGS) entry which is preliminary data.</text>
</comment>
<evidence type="ECO:0000313" key="4">
    <source>
        <dbReference type="EMBL" id="MFG6430997.1"/>
    </source>
</evidence>
<keyword evidence="5" id="KW-1185">Reference proteome</keyword>
<dbReference type="InterPro" id="IPR002347">
    <property type="entry name" value="SDR_fam"/>
</dbReference>
<dbReference type="SUPFAM" id="SSF51735">
    <property type="entry name" value="NAD(P)-binding Rossmann-fold domains"/>
    <property type="match status" value="1"/>
</dbReference>
<evidence type="ECO:0000256" key="2">
    <source>
        <dbReference type="ARBA" id="ARBA00023002"/>
    </source>
</evidence>